<protein>
    <submittedName>
        <fullName evidence="1">Uncharacterized protein</fullName>
    </submittedName>
</protein>
<dbReference type="EMBL" id="GBXM01035969">
    <property type="protein sequence ID" value="JAH72608.1"/>
    <property type="molecule type" value="Transcribed_RNA"/>
</dbReference>
<name>A0A0E9V5S3_ANGAN</name>
<sequence>MSANISNSAHGTSGEYLQFVKVYVLQISS</sequence>
<proteinExistence type="predicted"/>
<reference evidence="1" key="1">
    <citation type="submission" date="2014-11" db="EMBL/GenBank/DDBJ databases">
        <authorList>
            <person name="Amaro Gonzalez C."/>
        </authorList>
    </citation>
    <scope>NUCLEOTIDE SEQUENCE</scope>
</reference>
<evidence type="ECO:0000313" key="1">
    <source>
        <dbReference type="EMBL" id="JAH72608.1"/>
    </source>
</evidence>
<reference evidence="1" key="2">
    <citation type="journal article" date="2015" name="Fish Shellfish Immunol.">
        <title>Early steps in the European eel (Anguilla anguilla)-Vibrio vulnificus interaction in the gills: Role of the RtxA13 toxin.</title>
        <authorList>
            <person name="Callol A."/>
            <person name="Pajuelo D."/>
            <person name="Ebbesson L."/>
            <person name="Teles M."/>
            <person name="MacKenzie S."/>
            <person name="Amaro C."/>
        </authorList>
    </citation>
    <scope>NUCLEOTIDE SEQUENCE</scope>
</reference>
<organism evidence="1">
    <name type="scientific">Anguilla anguilla</name>
    <name type="common">European freshwater eel</name>
    <name type="synonym">Muraena anguilla</name>
    <dbReference type="NCBI Taxonomy" id="7936"/>
    <lineage>
        <taxon>Eukaryota</taxon>
        <taxon>Metazoa</taxon>
        <taxon>Chordata</taxon>
        <taxon>Craniata</taxon>
        <taxon>Vertebrata</taxon>
        <taxon>Euteleostomi</taxon>
        <taxon>Actinopterygii</taxon>
        <taxon>Neopterygii</taxon>
        <taxon>Teleostei</taxon>
        <taxon>Anguilliformes</taxon>
        <taxon>Anguillidae</taxon>
        <taxon>Anguilla</taxon>
    </lineage>
</organism>
<accession>A0A0E9V5S3</accession>
<dbReference type="AlphaFoldDB" id="A0A0E9V5S3"/>